<comment type="caution">
    <text evidence="3">The sequence shown here is derived from an EMBL/GenBank/DDBJ whole genome shotgun (WGS) entry which is preliminary data.</text>
</comment>
<keyword evidence="2" id="KW-0812">Transmembrane</keyword>
<organism evidence="3 4">
    <name type="scientific">Nocardioides caeni</name>
    <dbReference type="NCBI Taxonomy" id="574700"/>
    <lineage>
        <taxon>Bacteria</taxon>
        <taxon>Bacillati</taxon>
        <taxon>Actinomycetota</taxon>
        <taxon>Actinomycetes</taxon>
        <taxon>Propionibacteriales</taxon>
        <taxon>Nocardioidaceae</taxon>
        <taxon>Nocardioides</taxon>
    </lineage>
</organism>
<dbReference type="Proteomes" id="UP000307087">
    <property type="component" value="Unassembled WGS sequence"/>
</dbReference>
<dbReference type="OrthoDB" id="5189092at2"/>
<accession>A0A4S8NDF2</accession>
<keyword evidence="2" id="KW-1133">Transmembrane helix</keyword>
<feature type="transmembrane region" description="Helical" evidence="2">
    <location>
        <begin position="25"/>
        <end position="43"/>
    </location>
</feature>
<evidence type="ECO:0000256" key="2">
    <source>
        <dbReference type="SAM" id="Phobius"/>
    </source>
</evidence>
<evidence type="ECO:0000256" key="1">
    <source>
        <dbReference type="SAM" id="MobiDB-lite"/>
    </source>
</evidence>
<keyword evidence="4" id="KW-1185">Reference proteome</keyword>
<protein>
    <recommendedName>
        <fullName evidence="5">DUF4232 domain-containing protein</fullName>
    </recommendedName>
</protein>
<dbReference type="EMBL" id="STGW01000006">
    <property type="protein sequence ID" value="THV12944.1"/>
    <property type="molecule type" value="Genomic_DNA"/>
</dbReference>
<gene>
    <name evidence="3" type="ORF">E9934_11240</name>
</gene>
<sequence length="244" mass="25520">MPSRPPTAMAPRGPLPAGVYWRRRLFVGVLALSIVFVIGRWIAGGDDGSSDDGAAAQQAAAQVQATETVTAGVDDGDVTPDASGSPSAEATPRLAQPEGPCTPDDVVVTPSVAEGQAAGADVTVQLSLQSLRSEACTWEVSGTSLVVRISQSGDQLWTTQQCRRAVPDQSVVVRRSVATVVPLTWDARESDQGCSGRTNWVMPGEFTIAAAALGGEPTVAEFALVSPSEDTTIDMKWEPARAFR</sequence>
<feature type="region of interest" description="Disordered" evidence="1">
    <location>
        <begin position="66"/>
        <end position="103"/>
    </location>
</feature>
<dbReference type="AlphaFoldDB" id="A0A4S8NDF2"/>
<evidence type="ECO:0000313" key="4">
    <source>
        <dbReference type="Proteomes" id="UP000307087"/>
    </source>
</evidence>
<reference evidence="3 4" key="1">
    <citation type="journal article" date="2009" name="Int. J. Syst. Evol. Microbiol.">
        <title>Nocardioides caeni sp. nov., isolated from wastewater.</title>
        <authorList>
            <person name="Yoon J.H."/>
            <person name="Kang S.J."/>
            <person name="Park S."/>
            <person name="Kim W."/>
            <person name="Oh T.K."/>
        </authorList>
    </citation>
    <scope>NUCLEOTIDE SEQUENCE [LARGE SCALE GENOMIC DNA]</scope>
    <source>
        <strain evidence="3 4">DSM 23134</strain>
    </source>
</reference>
<evidence type="ECO:0008006" key="5">
    <source>
        <dbReference type="Google" id="ProtNLM"/>
    </source>
</evidence>
<name>A0A4S8NDF2_9ACTN</name>
<proteinExistence type="predicted"/>
<evidence type="ECO:0000313" key="3">
    <source>
        <dbReference type="EMBL" id="THV12944.1"/>
    </source>
</evidence>
<dbReference type="RefSeq" id="WP_136562978.1">
    <property type="nucleotide sequence ID" value="NZ_BAABLS010000004.1"/>
</dbReference>
<keyword evidence="2" id="KW-0472">Membrane</keyword>